<evidence type="ECO:0000256" key="1">
    <source>
        <dbReference type="SAM" id="MobiDB-lite"/>
    </source>
</evidence>
<dbReference type="AlphaFoldDB" id="A0AAV8YNU3"/>
<accession>A0AAV8YNU3</accession>
<dbReference type="EMBL" id="JAPWTK010000062">
    <property type="protein sequence ID" value="KAJ8952983.1"/>
    <property type="molecule type" value="Genomic_DNA"/>
</dbReference>
<evidence type="ECO:0000313" key="3">
    <source>
        <dbReference type="Proteomes" id="UP001162162"/>
    </source>
</evidence>
<comment type="caution">
    <text evidence="2">The sequence shown here is derived from an EMBL/GenBank/DDBJ whole genome shotgun (WGS) entry which is preliminary data.</text>
</comment>
<protein>
    <submittedName>
        <fullName evidence="2">Uncharacterized protein</fullName>
    </submittedName>
</protein>
<sequence length="159" mass="17715">MSEEEENSPPQKLKKHYDQKYSALWKKDKNYAGWITVMVCTAGGARKWRSSSATSERARCRGAIRVMARRAAHGGHTARARLGLGGTPPGARPSRRGRLCVRESARQQRSGPSLPYWGAAPPAGAREPARPRRGAIFCSPRAASCRRRRPHRGLDHTRY</sequence>
<name>A0AAV8YNU3_9CUCU</name>
<feature type="region of interest" description="Disordered" evidence="1">
    <location>
        <begin position="71"/>
        <end position="136"/>
    </location>
</feature>
<reference evidence="2" key="1">
    <citation type="journal article" date="2023" name="Insect Mol. Biol.">
        <title>Genome sequencing provides insights into the evolution of gene families encoding plant cell wall-degrading enzymes in longhorned beetles.</title>
        <authorList>
            <person name="Shin N.R."/>
            <person name="Okamura Y."/>
            <person name="Kirsch R."/>
            <person name="Pauchet Y."/>
        </authorList>
    </citation>
    <scope>NUCLEOTIDE SEQUENCE</scope>
    <source>
        <strain evidence="2">AMC_N1</strain>
    </source>
</reference>
<dbReference type="Proteomes" id="UP001162162">
    <property type="component" value="Unassembled WGS sequence"/>
</dbReference>
<proteinExistence type="predicted"/>
<gene>
    <name evidence="2" type="ORF">NQ318_015343</name>
</gene>
<evidence type="ECO:0000313" key="2">
    <source>
        <dbReference type="EMBL" id="KAJ8952983.1"/>
    </source>
</evidence>
<keyword evidence="3" id="KW-1185">Reference proteome</keyword>
<organism evidence="2 3">
    <name type="scientific">Aromia moschata</name>
    <dbReference type="NCBI Taxonomy" id="1265417"/>
    <lineage>
        <taxon>Eukaryota</taxon>
        <taxon>Metazoa</taxon>
        <taxon>Ecdysozoa</taxon>
        <taxon>Arthropoda</taxon>
        <taxon>Hexapoda</taxon>
        <taxon>Insecta</taxon>
        <taxon>Pterygota</taxon>
        <taxon>Neoptera</taxon>
        <taxon>Endopterygota</taxon>
        <taxon>Coleoptera</taxon>
        <taxon>Polyphaga</taxon>
        <taxon>Cucujiformia</taxon>
        <taxon>Chrysomeloidea</taxon>
        <taxon>Cerambycidae</taxon>
        <taxon>Cerambycinae</taxon>
        <taxon>Callichromatini</taxon>
        <taxon>Aromia</taxon>
    </lineage>
</organism>